<evidence type="ECO:0000313" key="2">
    <source>
        <dbReference type="EMBL" id="GMN49285.1"/>
    </source>
</evidence>
<evidence type="ECO:0000313" key="3">
    <source>
        <dbReference type="Proteomes" id="UP001187192"/>
    </source>
</evidence>
<keyword evidence="3" id="KW-1185">Reference proteome</keyword>
<dbReference type="EMBL" id="BTGU01000030">
    <property type="protein sequence ID" value="GMN49285.1"/>
    <property type="molecule type" value="Genomic_DNA"/>
</dbReference>
<feature type="compositionally biased region" description="Basic and acidic residues" evidence="1">
    <location>
        <begin position="77"/>
        <end position="94"/>
    </location>
</feature>
<sequence length="94" mass="10277">MSAGTWRKLSMKILPAPVQLPGRNLIFSTAEVYDTTWALLLLGRNSALQNKPPSENSTTTMTLDVLQGCPSAGKKPASWEEGREKAGRGKDYQL</sequence>
<accession>A0AA88D999</accession>
<dbReference type="Gramene" id="FCD_00013862-RA">
    <property type="protein sequence ID" value="FCD_00013862-RA:cds"/>
    <property type="gene ID" value="FCD_00013862"/>
</dbReference>
<protein>
    <submittedName>
        <fullName evidence="2">Uncharacterized protein</fullName>
    </submittedName>
</protein>
<dbReference type="AlphaFoldDB" id="A0AA88D999"/>
<organism evidence="2 3">
    <name type="scientific">Ficus carica</name>
    <name type="common">Common fig</name>
    <dbReference type="NCBI Taxonomy" id="3494"/>
    <lineage>
        <taxon>Eukaryota</taxon>
        <taxon>Viridiplantae</taxon>
        <taxon>Streptophyta</taxon>
        <taxon>Embryophyta</taxon>
        <taxon>Tracheophyta</taxon>
        <taxon>Spermatophyta</taxon>
        <taxon>Magnoliopsida</taxon>
        <taxon>eudicotyledons</taxon>
        <taxon>Gunneridae</taxon>
        <taxon>Pentapetalae</taxon>
        <taxon>rosids</taxon>
        <taxon>fabids</taxon>
        <taxon>Rosales</taxon>
        <taxon>Moraceae</taxon>
        <taxon>Ficeae</taxon>
        <taxon>Ficus</taxon>
    </lineage>
</organism>
<name>A0AA88D999_FICCA</name>
<reference evidence="2" key="1">
    <citation type="submission" date="2023-07" db="EMBL/GenBank/DDBJ databases">
        <title>draft genome sequence of fig (Ficus carica).</title>
        <authorList>
            <person name="Takahashi T."/>
            <person name="Nishimura K."/>
        </authorList>
    </citation>
    <scope>NUCLEOTIDE SEQUENCE</scope>
</reference>
<gene>
    <name evidence="2" type="ORF">TIFTF001_018453</name>
</gene>
<dbReference type="Proteomes" id="UP001187192">
    <property type="component" value="Unassembled WGS sequence"/>
</dbReference>
<evidence type="ECO:0000256" key="1">
    <source>
        <dbReference type="SAM" id="MobiDB-lite"/>
    </source>
</evidence>
<feature type="region of interest" description="Disordered" evidence="1">
    <location>
        <begin position="66"/>
        <end position="94"/>
    </location>
</feature>
<proteinExistence type="predicted"/>
<comment type="caution">
    <text evidence="2">The sequence shown here is derived from an EMBL/GenBank/DDBJ whole genome shotgun (WGS) entry which is preliminary data.</text>
</comment>